<dbReference type="EMBL" id="CAMAPE010000019">
    <property type="protein sequence ID" value="CAH9087372.1"/>
    <property type="molecule type" value="Genomic_DNA"/>
</dbReference>
<dbReference type="Pfam" id="PF05755">
    <property type="entry name" value="REF"/>
    <property type="match status" value="1"/>
</dbReference>
<comment type="similarity">
    <text evidence="1">Belongs to the REF/SRPP family.</text>
</comment>
<dbReference type="InterPro" id="IPR008802">
    <property type="entry name" value="REF"/>
</dbReference>
<gene>
    <name evidence="2" type="ORF">CEURO_LOCUS10027</name>
</gene>
<accession>A0A9P0Z325</accession>
<evidence type="ECO:0000313" key="2">
    <source>
        <dbReference type="EMBL" id="CAH9087372.1"/>
    </source>
</evidence>
<dbReference type="PANTHER" id="PTHR33732:SF9">
    <property type="entry name" value="REF_SRPP-LIKE PROTEIN OS05G0151300_LOC_OS05G05940"/>
    <property type="match status" value="1"/>
</dbReference>
<sequence length="243" mass="26530">MANETSPNNQQQPEEVEIQIEEQRLKYLEFVQVAALHAVLCAAKLYSYAKENLGPLKPGVQTVEGTVKTVVGPVYEKIQYVPSEVLKFVDRKVDESVHMIEDRVPPSVKQVSAQALLTAQMAPSVVRAVVAEVKSTGVVETACILAKTVYTQCEPAAKGIYTKCEPLAEQYALSAWQSINHLPLVPKVAQAVAPTASYLSERYNQTVQVGAEKGYRVATYLPLMPTAKIARLLTNASPVETTS</sequence>
<evidence type="ECO:0000256" key="1">
    <source>
        <dbReference type="ARBA" id="ARBA00009737"/>
    </source>
</evidence>
<protein>
    <submittedName>
        <fullName evidence="2">Uncharacterized protein</fullName>
    </submittedName>
</protein>
<comment type="caution">
    <text evidence="2">The sequence shown here is derived from an EMBL/GenBank/DDBJ whole genome shotgun (WGS) entry which is preliminary data.</text>
</comment>
<evidence type="ECO:0000313" key="3">
    <source>
        <dbReference type="Proteomes" id="UP001152484"/>
    </source>
</evidence>
<organism evidence="2 3">
    <name type="scientific">Cuscuta europaea</name>
    <name type="common">European dodder</name>
    <dbReference type="NCBI Taxonomy" id="41803"/>
    <lineage>
        <taxon>Eukaryota</taxon>
        <taxon>Viridiplantae</taxon>
        <taxon>Streptophyta</taxon>
        <taxon>Embryophyta</taxon>
        <taxon>Tracheophyta</taxon>
        <taxon>Spermatophyta</taxon>
        <taxon>Magnoliopsida</taxon>
        <taxon>eudicotyledons</taxon>
        <taxon>Gunneridae</taxon>
        <taxon>Pentapetalae</taxon>
        <taxon>asterids</taxon>
        <taxon>lamiids</taxon>
        <taxon>Solanales</taxon>
        <taxon>Convolvulaceae</taxon>
        <taxon>Cuscuteae</taxon>
        <taxon>Cuscuta</taxon>
        <taxon>Cuscuta subgen. Cuscuta</taxon>
    </lineage>
</organism>
<dbReference type="Proteomes" id="UP001152484">
    <property type="component" value="Unassembled WGS sequence"/>
</dbReference>
<proteinExistence type="inferred from homology"/>
<dbReference type="OrthoDB" id="1905464at2759"/>
<dbReference type="AlphaFoldDB" id="A0A9P0Z325"/>
<keyword evidence="3" id="KW-1185">Reference proteome</keyword>
<dbReference type="PANTHER" id="PTHR33732">
    <property type="entry name" value="REF/SRPP-LIKE PROTEIN OS05G0151300/LOC_OS05G05940"/>
    <property type="match status" value="1"/>
</dbReference>
<name>A0A9P0Z325_CUSEU</name>
<reference evidence="2" key="1">
    <citation type="submission" date="2022-07" db="EMBL/GenBank/DDBJ databases">
        <authorList>
            <person name="Macas J."/>
            <person name="Novak P."/>
            <person name="Neumann P."/>
        </authorList>
    </citation>
    <scope>NUCLEOTIDE SEQUENCE</scope>
</reference>